<dbReference type="InterPro" id="IPR004827">
    <property type="entry name" value="bZIP"/>
</dbReference>
<evidence type="ECO:0000256" key="4">
    <source>
        <dbReference type="SAM" id="MobiDB-lite"/>
    </source>
</evidence>
<dbReference type="GO" id="GO:0000976">
    <property type="term" value="F:transcription cis-regulatory region binding"/>
    <property type="evidence" value="ECO:0007669"/>
    <property type="project" value="InterPro"/>
</dbReference>
<comment type="subcellular location">
    <subcellularLocation>
        <location evidence="1">Nucleus</location>
    </subcellularLocation>
</comment>
<feature type="compositionally biased region" description="Basic and acidic residues" evidence="4">
    <location>
        <begin position="14"/>
        <end position="26"/>
    </location>
</feature>
<evidence type="ECO:0000256" key="2">
    <source>
        <dbReference type="ARBA" id="ARBA00023242"/>
    </source>
</evidence>
<dbReference type="CDD" id="cd14688">
    <property type="entry name" value="bZIP_YAP"/>
    <property type="match status" value="1"/>
</dbReference>
<organism evidence="6 7">
    <name type="scientific">Dissophora globulifera</name>
    <dbReference type="NCBI Taxonomy" id="979702"/>
    <lineage>
        <taxon>Eukaryota</taxon>
        <taxon>Fungi</taxon>
        <taxon>Fungi incertae sedis</taxon>
        <taxon>Mucoromycota</taxon>
        <taxon>Mortierellomycotina</taxon>
        <taxon>Mortierellomycetes</taxon>
        <taxon>Mortierellales</taxon>
        <taxon>Mortierellaceae</taxon>
        <taxon>Dissophora</taxon>
    </lineage>
</organism>
<evidence type="ECO:0000313" key="6">
    <source>
        <dbReference type="EMBL" id="KAG0327001.1"/>
    </source>
</evidence>
<evidence type="ECO:0000256" key="3">
    <source>
        <dbReference type="SAM" id="Coils"/>
    </source>
</evidence>
<dbReference type="InterPro" id="IPR046347">
    <property type="entry name" value="bZIP_sf"/>
</dbReference>
<feature type="compositionally biased region" description="Polar residues" evidence="4">
    <location>
        <begin position="69"/>
        <end position="78"/>
    </location>
</feature>
<dbReference type="PANTHER" id="PTHR40621">
    <property type="entry name" value="TRANSCRIPTION FACTOR KAPC-RELATED"/>
    <property type="match status" value="1"/>
</dbReference>
<dbReference type="OrthoDB" id="2593073at2759"/>
<feature type="region of interest" description="Disordered" evidence="4">
    <location>
        <begin position="1"/>
        <end position="96"/>
    </location>
</feature>
<keyword evidence="2" id="KW-0539">Nucleus</keyword>
<dbReference type="AlphaFoldDB" id="A0A9P6RRC8"/>
<reference evidence="6" key="1">
    <citation type="journal article" date="2020" name="Fungal Divers.">
        <title>Resolving the Mortierellaceae phylogeny through synthesis of multi-gene phylogenetics and phylogenomics.</title>
        <authorList>
            <person name="Vandepol N."/>
            <person name="Liber J."/>
            <person name="Desiro A."/>
            <person name="Na H."/>
            <person name="Kennedy M."/>
            <person name="Barry K."/>
            <person name="Grigoriev I.V."/>
            <person name="Miller A.N."/>
            <person name="O'Donnell K."/>
            <person name="Stajich J.E."/>
            <person name="Bonito G."/>
        </authorList>
    </citation>
    <scope>NUCLEOTIDE SEQUENCE</scope>
    <source>
        <strain evidence="6">REB-010B</strain>
    </source>
</reference>
<dbReference type="GO" id="GO:0001228">
    <property type="term" value="F:DNA-binding transcription activator activity, RNA polymerase II-specific"/>
    <property type="evidence" value="ECO:0007669"/>
    <property type="project" value="TreeGrafter"/>
</dbReference>
<dbReference type="Gene3D" id="1.20.5.170">
    <property type="match status" value="1"/>
</dbReference>
<evidence type="ECO:0000256" key="1">
    <source>
        <dbReference type="ARBA" id="ARBA00004123"/>
    </source>
</evidence>
<feature type="domain" description="BZIP" evidence="5">
    <location>
        <begin position="94"/>
        <end position="108"/>
    </location>
</feature>
<dbReference type="PROSITE" id="PS00036">
    <property type="entry name" value="BZIP_BASIC"/>
    <property type="match status" value="1"/>
</dbReference>
<feature type="compositionally biased region" description="Low complexity" evidence="4">
    <location>
        <begin position="191"/>
        <end position="203"/>
    </location>
</feature>
<comment type="caution">
    <text evidence="6">The sequence shown here is derived from an EMBL/GenBank/DDBJ whole genome shotgun (WGS) entry which is preliminary data.</text>
</comment>
<name>A0A9P6RRC8_9FUNG</name>
<proteinExistence type="predicted"/>
<gene>
    <name evidence="6" type="ORF">BGZ99_008551</name>
</gene>
<dbReference type="SUPFAM" id="SSF57959">
    <property type="entry name" value="Leucine zipper domain"/>
    <property type="match status" value="1"/>
</dbReference>
<feature type="coiled-coil region" evidence="3">
    <location>
        <begin position="106"/>
        <end position="133"/>
    </location>
</feature>
<dbReference type="InterPro" id="IPR021833">
    <property type="entry name" value="DUF3425"/>
</dbReference>
<dbReference type="GO" id="GO:0090575">
    <property type="term" value="C:RNA polymerase II transcription regulator complex"/>
    <property type="evidence" value="ECO:0007669"/>
    <property type="project" value="TreeGrafter"/>
</dbReference>
<sequence>MASHYHASDSASSDDPHHKHNNDSRVHSKKHRRVSDHDHDHDHENENDDHDNDNDHENDNDDSSHSRQDGSQSPNSKMATLIDKKPNPASPALRKEQNRAAQRAFRDRKERHLQQLENMIRDLKEQQFHITARFQREVQQLKAHLDNTITENHYLREVVFAFETALAKDGHTAILQSVKQELFRRHHEKQGQNGQSQPSPGVQRSSWQQVEHSPSSYSHPHPLTMSLSRADLLQEVGIYTSNREILYKAPPLFISVTSEGGPVAAIASPFQPLSAPRPSYTSGTTLPKETDYIKHPTVFDELQSSLFPPGTLQSVVRSSMATPQEVVNDDATLFGRLSENENRSESGRLSTKAVASKIGLLKDHRLQKEFNVLVSVPPAVDPNISPQIYELPHDSRIDLVPCPKLRAQMILHQGKYDMEELFQLLVNKAICHGHPLDLSSWELPDEFFDRFGFLMGMDMERIRRKVWPRKADGAV</sequence>
<dbReference type="Pfam" id="PF11905">
    <property type="entry name" value="DUF3425"/>
    <property type="match status" value="1"/>
</dbReference>
<dbReference type="EMBL" id="JAAAIP010000067">
    <property type="protein sequence ID" value="KAG0327001.1"/>
    <property type="molecule type" value="Genomic_DNA"/>
</dbReference>
<dbReference type="InterPro" id="IPR050936">
    <property type="entry name" value="AP-1-like"/>
</dbReference>
<feature type="compositionally biased region" description="Low complexity" evidence="4">
    <location>
        <begin position="1"/>
        <end position="13"/>
    </location>
</feature>
<evidence type="ECO:0000313" key="7">
    <source>
        <dbReference type="Proteomes" id="UP000738325"/>
    </source>
</evidence>
<dbReference type="PANTHER" id="PTHR40621:SF6">
    <property type="entry name" value="AP-1-LIKE TRANSCRIPTION FACTOR YAP1-RELATED"/>
    <property type="match status" value="1"/>
</dbReference>
<keyword evidence="7" id="KW-1185">Reference proteome</keyword>
<feature type="compositionally biased region" description="Low complexity" evidence="4">
    <location>
        <begin position="212"/>
        <end position="222"/>
    </location>
</feature>
<feature type="compositionally biased region" description="Basic and acidic residues" evidence="4">
    <location>
        <begin position="35"/>
        <end position="44"/>
    </location>
</feature>
<dbReference type="Proteomes" id="UP000738325">
    <property type="component" value="Unassembled WGS sequence"/>
</dbReference>
<keyword evidence="3" id="KW-0175">Coiled coil</keyword>
<accession>A0A9P6RRC8</accession>
<protein>
    <recommendedName>
        <fullName evidence="5">BZIP domain-containing protein</fullName>
    </recommendedName>
</protein>
<feature type="compositionally biased region" description="Basic and acidic residues" evidence="4">
    <location>
        <begin position="53"/>
        <end position="68"/>
    </location>
</feature>
<feature type="region of interest" description="Disordered" evidence="4">
    <location>
        <begin position="184"/>
        <end position="222"/>
    </location>
</feature>
<evidence type="ECO:0000259" key="5">
    <source>
        <dbReference type="PROSITE" id="PS00036"/>
    </source>
</evidence>